<evidence type="ECO:0000313" key="7">
    <source>
        <dbReference type="Proteomes" id="UP000001026"/>
    </source>
</evidence>
<dbReference type="SUPFAM" id="SSF51419">
    <property type="entry name" value="PLP-binding barrel"/>
    <property type="match status" value="1"/>
</dbReference>
<evidence type="ECO:0000256" key="3">
    <source>
        <dbReference type="PIRSR" id="PIRSR004848-1"/>
    </source>
</evidence>
<dbReference type="AlphaFoldDB" id="Q7V2S3"/>
<comment type="function">
    <text evidence="2">Pyridoxal 5'-phosphate (PLP)-binding protein, which is involved in PLP homeostasis.</text>
</comment>
<dbReference type="CDD" id="cd00635">
    <property type="entry name" value="PLPDE_III_YBL036c_like"/>
    <property type="match status" value="1"/>
</dbReference>
<dbReference type="Gene3D" id="3.20.20.10">
    <property type="entry name" value="Alanine racemase"/>
    <property type="match status" value="1"/>
</dbReference>
<dbReference type="PANTHER" id="PTHR10146:SF14">
    <property type="entry name" value="PYRIDOXAL PHOSPHATE HOMEOSTASIS PROTEIN"/>
    <property type="match status" value="1"/>
</dbReference>
<dbReference type="eggNOG" id="COG0325">
    <property type="taxonomic scope" value="Bacteria"/>
</dbReference>
<dbReference type="STRING" id="59919.PMM0394"/>
<dbReference type="RefSeq" id="WP_011132030.1">
    <property type="nucleotide sequence ID" value="NC_005072.1"/>
</dbReference>
<dbReference type="GO" id="GO:0030170">
    <property type="term" value="F:pyridoxal phosphate binding"/>
    <property type="evidence" value="ECO:0007669"/>
    <property type="project" value="UniProtKB-UniRule"/>
</dbReference>
<sequence>MEISNYLQIKKQLPLNVNLLAVSKGFSSKEIKIINNLGQNDFGESRFQEAIEKKILLDDLKNIKWHFIGRVQTNKIRKIVQNFEYIHSVDSYEKLLKISNVSFEEKRNPIVMLQVKLSDDPNKGGFNPKVLLEKWDQIKEFKSIKIKGLMTINPKGLSSIENIKLFKKCRYLADSLKLQDCSMGMSGDWEEAVKAGSTWLRLGSTIFGNRTY</sequence>
<dbReference type="NCBIfam" id="TIGR00044">
    <property type="entry name" value="YggS family pyridoxal phosphate-dependent enzyme"/>
    <property type="match status" value="1"/>
</dbReference>
<comment type="cofactor">
    <cofactor evidence="3">
        <name>pyridoxal 5'-phosphate</name>
        <dbReference type="ChEBI" id="CHEBI:597326"/>
    </cofactor>
</comment>
<keyword evidence="1 2" id="KW-0663">Pyridoxal phosphate</keyword>
<dbReference type="PANTHER" id="PTHR10146">
    <property type="entry name" value="PROLINE SYNTHETASE CO-TRANSCRIBED BACTERIAL HOMOLOG PROTEIN"/>
    <property type="match status" value="1"/>
</dbReference>
<evidence type="ECO:0000256" key="1">
    <source>
        <dbReference type="ARBA" id="ARBA00022898"/>
    </source>
</evidence>
<organism evidence="6 7">
    <name type="scientific">Prochlorococcus marinus subsp. pastoris (strain CCMP1986 / NIES-2087 / MED4)</name>
    <dbReference type="NCBI Taxonomy" id="59919"/>
    <lineage>
        <taxon>Bacteria</taxon>
        <taxon>Bacillati</taxon>
        <taxon>Cyanobacteriota</taxon>
        <taxon>Cyanophyceae</taxon>
        <taxon>Synechococcales</taxon>
        <taxon>Prochlorococcaceae</taxon>
        <taxon>Prochlorococcus</taxon>
    </lineage>
</organism>
<evidence type="ECO:0000256" key="2">
    <source>
        <dbReference type="HAMAP-Rule" id="MF_02087"/>
    </source>
</evidence>
<feature type="domain" description="Alanine racemase N-terminal" evidence="5">
    <location>
        <begin position="4"/>
        <end position="209"/>
    </location>
</feature>
<dbReference type="OrthoDB" id="9804072at2"/>
<gene>
    <name evidence="6" type="ordered locus">PMM0394</name>
</gene>
<proteinExistence type="inferred from homology"/>
<evidence type="ECO:0000313" key="6">
    <source>
        <dbReference type="EMBL" id="CAE18853.1"/>
    </source>
</evidence>
<dbReference type="HOGENOM" id="CLU_059988_1_0_3"/>
<dbReference type="Proteomes" id="UP000001026">
    <property type="component" value="Chromosome"/>
</dbReference>
<dbReference type="InterPro" id="IPR001608">
    <property type="entry name" value="Ala_racemase_N"/>
</dbReference>
<comment type="similarity">
    <text evidence="2 4">Belongs to the pyridoxal phosphate-binding protein YggS/PROSC family.</text>
</comment>
<dbReference type="PROSITE" id="PS01211">
    <property type="entry name" value="UPF0001"/>
    <property type="match status" value="1"/>
</dbReference>
<dbReference type="InterPro" id="IPR011078">
    <property type="entry name" value="PyrdxlP_homeostasis"/>
</dbReference>
<evidence type="ECO:0000259" key="5">
    <source>
        <dbReference type="Pfam" id="PF01168"/>
    </source>
</evidence>
<dbReference type="InterPro" id="IPR029066">
    <property type="entry name" value="PLP-binding_barrel"/>
</dbReference>
<evidence type="ECO:0000256" key="4">
    <source>
        <dbReference type="RuleBase" id="RU004514"/>
    </source>
</evidence>
<reference evidence="6 7" key="1">
    <citation type="journal article" date="2003" name="Nature">
        <title>Genome divergence in two Prochlorococcus ecotypes reflects oceanic niche differentiation.</title>
        <authorList>
            <person name="Rocap G."/>
            <person name="Larimer F.W."/>
            <person name="Lamerdin J.E."/>
            <person name="Malfatti S."/>
            <person name="Chain P."/>
            <person name="Ahlgren N.A."/>
            <person name="Arellano A."/>
            <person name="Coleman M."/>
            <person name="Hauser L."/>
            <person name="Hess W.R."/>
            <person name="Johnson Z.I."/>
            <person name="Land M.L."/>
            <person name="Lindell D."/>
            <person name="Post A.F."/>
            <person name="Regala W."/>
            <person name="Shah M."/>
            <person name="Shaw S.L."/>
            <person name="Steglich C."/>
            <person name="Sullivan M.B."/>
            <person name="Ting C.S."/>
            <person name="Tolonen A."/>
            <person name="Webb E.A."/>
            <person name="Zinser E.R."/>
            <person name="Chisholm S.W."/>
        </authorList>
    </citation>
    <scope>NUCLEOTIDE SEQUENCE [LARGE SCALE GENOMIC DNA]</scope>
    <source>
        <strain evidence="7">CCMP1986 / NIES-2087 / MED4</strain>
    </source>
</reference>
<accession>Q7V2S3</accession>
<protein>
    <recommendedName>
        <fullName evidence="2">Pyridoxal phosphate homeostasis protein</fullName>
        <shortName evidence="2">PLP homeostasis protein</shortName>
    </recommendedName>
</protein>
<dbReference type="KEGG" id="pmm:PMM0394"/>
<dbReference type="PIRSF" id="PIRSF004848">
    <property type="entry name" value="YBL036c_PLPDEIII"/>
    <property type="match status" value="1"/>
</dbReference>
<dbReference type="HAMAP" id="MF_02087">
    <property type="entry name" value="PLP_homeostasis"/>
    <property type="match status" value="1"/>
</dbReference>
<dbReference type="Pfam" id="PF01168">
    <property type="entry name" value="Ala_racemase_N"/>
    <property type="match status" value="1"/>
</dbReference>
<dbReference type="EMBL" id="BX548174">
    <property type="protein sequence ID" value="CAE18853.1"/>
    <property type="molecule type" value="Genomic_DNA"/>
</dbReference>
<name>Q7V2S3_PROMP</name>
<feature type="modified residue" description="N6-(pyridoxal phosphate)lysine" evidence="2 3">
    <location>
        <position position="24"/>
    </location>
</feature>